<dbReference type="Pfam" id="PF00700">
    <property type="entry name" value="Flagellin_C"/>
    <property type="match status" value="1"/>
</dbReference>
<dbReference type="GO" id="GO:0009288">
    <property type="term" value="C:bacterial-type flagellum"/>
    <property type="evidence" value="ECO:0007669"/>
    <property type="project" value="UniProtKB-SubCell"/>
</dbReference>
<accession>A0AAW3ZID0</accession>
<evidence type="ECO:0000313" key="8">
    <source>
        <dbReference type="Proteomes" id="UP000613768"/>
    </source>
</evidence>
<evidence type="ECO:0000256" key="4">
    <source>
        <dbReference type="RuleBase" id="RU362073"/>
    </source>
</evidence>
<gene>
    <name evidence="7" type="ORF">IFO71_03240</name>
</gene>
<dbReference type="PANTHER" id="PTHR42792:SF2">
    <property type="entry name" value="FLAGELLIN"/>
    <property type="match status" value="1"/>
</dbReference>
<comment type="subcellular location">
    <subcellularLocation>
        <location evidence="4">Secreted</location>
    </subcellularLocation>
    <subcellularLocation>
        <location evidence="4">Bacterial flagellum</location>
    </subcellularLocation>
</comment>
<comment type="similarity">
    <text evidence="1 4">Belongs to the bacterial flagellin family.</text>
</comment>
<dbReference type="PRINTS" id="PR00207">
    <property type="entry name" value="FLAGELLIN"/>
</dbReference>
<name>A0AAW3ZID0_9GAMM</name>
<evidence type="ECO:0000259" key="6">
    <source>
        <dbReference type="Pfam" id="PF00700"/>
    </source>
</evidence>
<dbReference type="Proteomes" id="UP000613768">
    <property type="component" value="Unassembled WGS sequence"/>
</dbReference>
<dbReference type="InterPro" id="IPR001029">
    <property type="entry name" value="Flagellin_N"/>
</dbReference>
<organism evidence="7 8">
    <name type="scientific">Pseudomarimonas arenosa</name>
    <dbReference type="NCBI Taxonomy" id="2774145"/>
    <lineage>
        <taxon>Bacteria</taxon>
        <taxon>Pseudomonadati</taxon>
        <taxon>Pseudomonadota</taxon>
        <taxon>Gammaproteobacteria</taxon>
        <taxon>Lysobacterales</taxon>
        <taxon>Lysobacteraceae</taxon>
        <taxon>Pseudomarimonas</taxon>
    </lineage>
</organism>
<dbReference type="Gene3D" id="6.10.280.190">
    <property type="match status" value="1"/>
</dbReference>
<dbReference type="Pfam" id="PF00669">
    <property type="entry name" value="Flagellin_N"/>
    <property type="match status" value="1"/>
</dbReference>
<dbReference type="GO" id="GO:0005576">
    <property type="term" value="C:extracellular region"/>
    <property type="evidence" value="ECO:0007669"/>
    <property type="project" value="UniProtKB-SubCell"/>
</dbReference>
<dbReference type="SUPFAM" id="SSF64518">
    <property type="entry name" value="Phase 1 flagellin"/>
    <property type="match status" value="1"/>
</dbReference>
<dbReference type="Gene3D" id="2.170.280.10">
    <property type="entry name" value="f41 fragment of flagellin, middle domain"/>
    <property type="match status" value="1"/>
</dbReference>
<reference evidence="7 8" key="1">
    <citation type="submission" date="2020-09" db="EMBL/GenBank/DDBJ databases">
        <title>Pseudoxanthomonas sp. CAU 1598 isolated from sand of Yaerae Beach.</title>
        <authorList>
            <person name="Kim W."/>
        </authorList>
    </citation>
    <scope>NUCLEOTIDE SEQUENCE [LARGE SCALE GENOMIC DNA]</scope>
    <source>
        <strain evidence="7 8">CAU 1598</strain>
    </source>
</reference>
<evidence type="ECO:0000313" key="7">
    <source>
        <dbReference type="EMBL" id="MBD8524747.1"/>
    </source>
</evidence>
<evidence type="ECO:0000256" key="2">
    <source>
        <dbReference type="ARBA" id="ARBA00022525"/>
    </source>
</evidence>
<proteinExistence type="inferred from homology"/>
<feature type="domain" description="Flagellin C-terminal" evidence="6">
    <location>
        <begin position="721"/>
        <end position="803"/>
    </location>
</feature>
<dbReference type="EMBL" id="JACYTR010000004">
    <property type="protein sequence ID" value="MBD8524747.1"/>
    <property type="molecule type" value="Genomic_DNA"/>
</dbReference>
<dbReference type="Gene3D" id="2.30.220.10">
    <property type="entry name" value="f41 fragment of flagellin, C-terminal domain"/>
    <property type="match status" value="1"/>
</dbReference>
<sequence>MSQVINTNIPSLNAQRNLSNSGSSLAVALQRLSSGLRINSAKDDAAGLAISERFTTQIRGLNVAIRNANDGISLSQTAEGALAEVTNNLQRIRELAVQSRNATNSASDRAALDAEVQQRLAEIDRTAAQTSFNGQKILDGTFGNATFQVGANAGETISLTLDTSMRLDTLGAIATAQSVALGSAATGGSISRLLNPANVDFSTSGTADGSLAIAASNRLFGPSGEITIAAPTPTDFSANTFGGNNLQPIAASYQAAPPASADLYDFTGSRLAQLDVRIGANTIGVTLNGSYADATALAAAIQAQVQAGGGDLATATVAAVPGGLQFTNNASATAVEVLSVDANGTTAGFVASAGSAGGTGATFQVDGIPITLNTDLSASIPVLAGGIQAALNTAAPGQYTVNNDGTNITIVNNAAGSGPVVISNADPGATAAGIINQTGVIGTSTAATEAHFDIDGVPITLDQNYATFDALAAAIQTQMDAGSPGNYTVSNSAGVISIVRNDGSAPVAITNADANATAAAFGNQTGAITTNASFQVDGNAIVLNQDYTGNLNQLATDLQTQLNAAAGAGAYTVTNNSGTLLITNNSLGSPAVTIAGADPNAIAAGITNGAGVAGLGAGSITLAPGDFTITVPPGTTVDLAGTYASTRDFAGAINNNVSGVFAQANPDGSLSLLSAREFTLGGLQANGLLGFVGTNFTPTSGNLTMANVLTPENADEVIIRVDSALTSVSGLRSNFGAIQNRFESTINNLQTTSENLQASRSRILDADFAQETAELTRAQILQQAGVAILAQANQLPQNVLNLLR</sequence>
<keyword evidence="3 4" id="KW-0975">Bacterial flagellum</keyword>
<evidence type="ECO:0000259" key="5">
    <source>
        <dbReference type="Pfam" id="PF00669"/>
    </source>
</evidence>
<comment type="function">
    <text evidence="4">Flagellin is the subunit protein which polymerizes to form the filaments of bacterial flagella.</text>
</comment>
<keyword evidence="2 4" id="KW-0964">Secreted</keyword>
<dbReference type="Gene3D" id="1.20.1330.10">
    <property type="entry name" value="f41 fragment of flagellin, N-terminal domain"/>
    <property type="match status" value="2"/>
</dbReference>
<comment type="caution">
    <text evidence="7">The sequence shown here is derived from an EMBL/GenBank/DDBJ whole genome shotgun (WGS) entry which is preliminary data.</text>
</comment>
<dbReference type="AlphaFoldDB" id="A0AAW3ZID0"/>
<dbReference type="PANTHER" id="PTHR42792">
    <property type="entry name" value="FLAGELLIN"/>
    <property type="match status" value="1"/>
</dbReference>
<dbReference type="InterPro" id="IPR001492">
    <property type="entry name" value="Flagellin"/>
</dbReference>
<dbReference type="GO" id="GO:0005198">
    <property type="term" value="F:structural molecule activity"/>
    <property type="evidence" value="ECO:0007669"/>
    <property type="project" value="UniProtKB-UniRule"/>
</dbReference>
<evidence type="ECO:0000256" key="3">
    <source>
        <dbReference type="ARBA" id="ARBA00023143"/>
    </source>
</evidence>
<feature type="domain" description="Flagellin N-terminal" evidence="5">
    <location>
        <begin position="5"/>
        <end position="141"/>
    </location>
</feature>
<protein>
    <recommendedName>
        <fullName evidence="4">Flagellin</fullName>
    </recommendedName>
</protein>
<dbReference type="InterPro" id="IPR046358">
    <property type="entry name" value="Flagellin_C"/>
</dbReference>
<keyword evidence="8" id="KW-1185">Reference proteome</keyword>
<evidence type="ECO:0000256" key="1">
    <source>
        <dbReference type="ARBA" id="ARBA00005709"/>
    </source>
</evidence>